<reference evidence="2 3" key="1">
    <citation type="submission" date="2017-04" db="EMBL/GenBank/DDBJ databases">
        <title>Draft genome sequence of Tuber borchii Vittad., a whitish edible truffle.</title>
        <authorList>
            <consortium name="DOE Joint Genome Institute"/>
            <person name="Murat C."/>
            <person name="Kuo A."/>
            <person name="Barry K.W."/>
            <person name="Clum A."/>
            <person name="Dockter R.B."/>
            <person name="Fauchery L."/>
            <person name="Iotti M."/>
            <person name="Kohler A."/>
            <person name="Labutti K."/>
            <person name="Lindquist E.A."/>
            <person name="Lipzen A."/>
            <person name="Ohm R.A."/>
            <person name="Wang M."/>
            <person name="Grigoriev I.V."/>
            <person name="Zambonelli A."/>
            <person name="Martin F.M."/>
        </authorList>
    </citation>
    <scope>NUCLEOTIDE SEQUENCE [LARGE SCALE GENOMIC DNA]</scope>
    <source>
        <strain evidence="2 3">Tbo3840</strain>
    </source>
</reference>
<organism evidence="2 3">
    <name type="scientific">Tuber borchii</name>
    <name type="common">White truffle</name>
    <dbReference type="NCBI Taxonomy" id="42251"/>
    <lineage>
        <taxon>Eukaryota</taxon>
        <taxon>Fungi</taxon>
        <taxon>Dikarya</taxon>
        <taxon>Ascomycota</taxon>
        <taxon>Pezizomycotina</taxon>
        <taxon>Pezizomycetes</taxon>
        <taxon>Pezizales</taxon>
        <taxon>Tuberaceae</taxon>
        <taxon>Tuber</taxon>
    </lineage>
</organism>
<feature type="region of interest" description="Disordered" evidence="1">
    <location>
        <begin position="67"/>
        <end position="103"/>
    </location>
</feature>
<evidence type="ECO:0000256" key="1">
    <source>
        <dbReference type="SAM" id="MobiDB-lite"/>
    </source>
</evidence>
<comment type="caution">
    <text evidence="2">The sequence shown here is derived from an EMBL/GenBank/DDBJ whole genome shotgun (WGS) entry which is preliminary data.</text>
</comment>
<feature type="region of interest" description="Disordered" evidence="1">
    <location>
        <begin position="1"/>
        <end position="46"/>
    </location>
</feature>
<dbReference type="EMBL" id="NESQ01000035">
    <property type="protein sequence ID" value="PUU81970.1"/>
    <property type="molecule type" value="Genomic_DNA"/>
</dbReference>
<proteinExistence type="predicted"/>
<evidence type="ECO:0000313" key="2">
    <source>
        <dbReference type="EMBL" id="PUU81970.1"/>
    </source>
</evidence>
<sequence>MAFTNTLQNVKGNDKDSENNNGGQRSESPKVPVRGRGAWKPTPKPLLPSEVMRLKLEAPKEAEIVRFGVPNFGRRSESEEGDGEEGDEGGPCSGELKAAVGVPVEKELSDASIKMKEPKEALLAENYIQKLDEIPDLGHPKNTEESEEPKEAEAPKRLDKPTEPKTKVKVEEKASGKLKTKPEQIRERKPYKIYESPTTERKPFQMKKKSELPARIQTPTIRVRELSEGPRSPTIASKLKWVTRSPSPTTPERKQQTTPRLTPSGSKSPISPCSRKSTPSPILLSTRTVGGRTPTGSLLSPPSGSSFRRPSPVPRLERGGNASLSRGSSSRRYIPEPPIPIVPQEHILRLANLVECSSEGALEDMFHPLLPEVAPKLKIWDNRMRKEELCPGCRRCAVKFEFVCGDMICGGCFVRLLKESGKGDVRCIACQAVVG</sequence>
<dbReference type="AlphaFoldDB" id="A0A2T7A2N5"/>
<evidence type="ECO:0000313" key="3">
    <source>
        <dbReference type="Proteomes" id="UP000244722"/>
    </source>
</evidence>
<feature type="compositionally biased region" description="Basic and acidic residues" evidence="1">
    <location>
        <begin position="132"/>
        <end position="212"/>
    </location>
</feature>
<feature type="compositionally biased region" description="Low complexity" evidence="1">
    <location>
        <begin position="292"/>
        <end position="310"/>
    </location>
</feature>
<feature type="compositionally biased region" description="Acidic residues" evidence="1">
    <location>
        <begin position="79"/>
        <end position="88"/>
    </location>
</feature>
<feature type="compositionally biased region" description="Polar residues" evidence="1">
    <location>
        <begin position="256"/>
        <end position="288"/>
    </location>
</feature>
<feature type="region of interest" description="Disordered" evidence="1">
    <location>
        <begin position="132"/>
        <end position="336"/>
    </location>
</feature>
<dbReference type="Proteomes" id="UP000244722">
    <property type="component" value="Unassembled WGS sequence"/>
</dbReference>
<protein>
    <submittedName>
        <fullName evidence="2">Uncharacterized protein</fullName>
    </submittedName>
</protein>
<dbReference type="OrthoDB" id="5415711at2759"/>
<feature type="compositionally biased region" description="Polar residues" evidence="1">
    <location>
        <begin position="322"/>
        <end position="331"/>
    </location>
</feature>
<keyword evidence="3" id="KW-1185">Reference proteome</keyword>
<name>A0A2T7A2N5_TUBBO</name>
<gene>
    <name evidence="2" type="ORF">B9Z19DRAFT_1121377</name>
</gene>
<feature type="compositionally biased region" description="Polar residues" evidence="1">
    <location>
        <begin position="1"/>
        <end position="11"/>
    </location>
</feature>
<accession>A0A2T7A2N5</accession>